<dbReference type="Proteomes" id="UP000193642">
    <property type="component" value="Unassembled WGS sequence"/>
</dbReference>
<evidence type="ECO:0000313" key="1">
    <source>
        <dbReference type="EMBL" id="ORY48964.1"/>
    </source>
</evidence>
<organism evidence="1 2">
    <name type="scientific">Rhizoclosmatium globosum</name>
    <dbReference type="NCBI Taxonomy" id="329046"/>
    <lineage>
        <taxon>Eukaryota</taxon>
        <taxon>Fungi</taxon>
        <taxon>Fungi incertae sedis</taxon>
        <taxon>Chytridiomycota</taxon>
        <taxon>Chytridiomycota incertae sedis</taxon>
        <taxon>Chytridiomycetes</taxon>
        <taxon>Chytridiales</taxon>
        <taxon>Chytriomycetaceae</taxon>
        <taxon>Rhizoclosmatium</taxon>
    </lineage>
</organism>
<dbReference type="EMBL" id="MCGO01000010">
    <property type="protein sequence ID" value="ORY48964.1"/>
    <property type="molecule type" value="Genomic_DNA"/>
</dbReference>
<dbReference type="STRING" id="329046.A0A1Y2CQ60"/>
<reference evidence="1 2" key="1">
    <citation type="submission" date="2016-07" db="EMBL/GenBank/DDBJ databases">
        <title>Pervasive Adenine N6-methylation of Active Genes in Fungi.</title>
        <authorList>
            <consortium name="DOE Joint Genome Institute"/>
            <person name="Mondo S.J."/>
            <person name="Dannebaum R.O."/>
            <person name="Kuo R.C."/>
            <person name="Labutti K."/>
            <person name="Haridas S."/>
            <person name="Kuo A."/>
            <person name="Salamov A."/>
            <person name="Ahrendt S.R."/>
            <person name="Lipzen A."/>
            <person name="Sullivan W."/>
            <person name="Andreopoulos W.B."/>
            <person name="Clum A."/>
            <person name="Lindquist E."/>
            <person name="Daum C."/>
            <person name="Ramamoorthy G.K."/>
            <person name="Gryganskyi A."/>
            <person name="Culley D."/>
            <person name="Magnuson J.K."/>
            <person name="James T.Y."/>
            <person name="O'Malley M.A."/>
            <person name="Stajich J.E."/>
            <person name="Spatafora J.W."/>
            <person name="Visel A."/>
            <person name="Grigoriev I.V."/>
        </authorList>
    </citation>
    <scope>NUCLEOTIDE SEQUENCE [LARGE SCALE GENOMIC DNA]</scope>
    <source>
        <strain evidence="1 2">JEL800</strain>
    </source>
</reference>
<dbReference type="InterPro" id="IPR043502">
    <property type="entry name" value="DNA/RNA_pol_sf"/>
</dbReference>
<dbReference type="PANTHER" id="PTHR33050">
    <property type="entry name" value="REVERSE TRANSCRIPTASE DOMAIN-CONTAINING PROTEIN"/>
    <property type="match status" value="1"/>
</dbReference>
<sequence>MRKAQTQCPNGYVAVQWKTDVRGAFRLIPNHPINSSLQIQLIDRIPYADRSKSFGGREGPHDWTSVAHLLAWYAIQHLSLNVYVMMDDFWGTCYQAHADFEKGMKPNEMNKMKDFLHSLGIETSDEKDVWGQKITIVGFEVDIQNQTISLDPKKISEMLVYLKNWIDNPRPQYRQHYDELTGSLNWICNVYFYTKPFMSPIYSQTAGQSRHSAICPNEQTINALSWIHDYIKTAPPQRFLNLEAWTINQADLHVYADATPSGFGIWISEWNEGWWFQHYKPFTFLDNTPLLSIM</sequence>
<dbReference type="OrthoDB" id="3248529at2759"/>
<keyword evidence="2" id="KW-1185">Reference proteome</keyword>
<dbReference type="AlphaFoldDB" id="A0A1Y2CQ60"/>
<comment type="caution">
    <text evidence="1">The sequence shown here is derived from an EMBL/GenBank/DDBJ whole genome shotgun (WGS) entry which is preliminary data.</text>
</comment>
<dbReference type="InterPro" id="IPR052055">
    <property type="entry name" value="Hepadnavirus_pol/RT"/>
</dbReference>
<proteinExistence type="predicted"/>
<gene>
    <name evidence="1" type="ORF">BCR33DRAFT_781970</name>
</gene>
<protein>
    <recommendedName>
        <fullName evidence="3">DNA/RNA polymerase</fullName>
    </recommendedName>
</protein>
<name>A0A1Y2CQ60_9FUNG</name>
<evidence type="ECO:0000313" key="2">
    <source>
        <dbReference type="Proteomes" id="UP000193642"/>
    </source>
</evidence>
<accession>A0A1Y2CQ60</accession>
<evidence type="ECO:0008006" key="3">
    <source>
        <dbReference type="Google" id="ProtNLM"/>
    </source>
</evidence>
<dbReference type="PANTHER" id="PTHR33050:SF7">
    <property type="entry name" value="RIBONUCLEASE H"/>
    <property type="match status" value="1"/>
</dbReference>
<dbReference type="SUPFAM" id="SSF56672">
    <property type="entry name" value="DNA/RNA polymerases"/>
    <property type="match status" value="1"/>
</dbReference>